<dbReference type="EMBL" id="KK116286">
    <property type="protein sequence ID" value="KFM67320.1"/>
    <property type="molecule type" value="Genomic_DNA"/>
</dbReference>
<feature type="non-terminal residue" evidence="1">
    <location>
        <position position="261"/>
    </location>
</feature>
<evidence type="ECO:0000313" key="2">
    <source>
        <dbReference type="Proteomes" id="UP000054359"/>
    </source>
</evidence>
<dbReference type="PANTHER" id="PTHR33244:SF3">
    <property type="entry name" value="PEPTIDASE A2 DOMAIN-CONTAINING PROTEIN"/>
    <property type="match status" value="1"/>
</dbReference>
<dbReference type="STRING" id="407821.A0A087TQD1"/>
<dbReference type="PANTHER" id="PTHR33244">
    <property type="entry name" value="INTEGRASE CATALYTIC DOMAIN-CONTAINING PROTEIN-RELATED"/>
    <property type="match status" value="1"/>
</dbReference>
<organism evidence="1 2">
    <name type="scientific">Stegodyphus mimosarum</name>
    <name type="common">African social velvet spider</name>
    <dbReference type="NCBI Taxonomy" id="407821"/>
    <lineage>
        <taxon>Eukaryota</taxon>
        <taxon>Metazoa</taxon>
        <taxon>Ecdysozoa</taxon>
        <taxon>Arthropoda</taxon>
        <taxon>Chelicerata</taxon>
        <taxon>Arachnida</taxon>
        <taxon>Araneae</taxon>
        <taxon>Araneomorphae</taxon>
        <taxon>Entelegynae</taxon>
        <taxon>Eresoidea</taxon>
        <taxon>Eresidae</taxon>
        <taxon>Stegodyphus</taxon>
    </lineage>
</organism>
<dbReference type="OMA" id="WELAIVL"/>
<keyword evidence="2" id="KW-1185">Reference proteome</keyword>
<dbReference type="AlphaFoldDB" id="A0A087TQD1"/>
<evidence type="ECO:0000313" key="1">
    <source>
        <dbReference type="EMBL" id="KFM67320.1"/>
    </source>
</evidence>
<accession>A0A087TQD1</accession>
<protein>
    <submittedName>
        <fullName evidence="1">Uncharacterized protein</fullName>
    </submittedName>
</protein>
<reference evidence="1 2" key="1">
    <citation type="submission" date="2013-11" db="EMBL/GenBank/DDBJ databases">
        <title>Genome sequencing of Stegodyphus mimosarum.</title>
        <authorList>
            <person name="Bechsgaard J."/>
        </authorList>
    </citation>
    <scope>NUCLEOTIDE SEQUENCE [LARGE SCALE GENOMIC DNA]</scope>
</reference>
<gene>
    <name evidence="1" type="ORF">X975_04927</name>
</gene>
<proteinExistence type="predicted"/>
<dbReference type="OrthoDB" id="6488552at2759"/>
<name>A0A087TQD1_STEMI</name>
<dbReference type="Proteomes" id="UP000054359">
    <property type="component" value="Unassembled WGS sequence"/>
</dbReference>
<sequence>MTEIVHTLTKQLKMSESKKREFQKATLEDEGLMLVKEYWQNGCPLSVDKVPKEARSYFKFKNELRVEQDLVFFSNRIVVPVALRKCINLSPSQKLLSRNLRTRLPITQTELKPTVEDQCREKVRSKQKQAKIYYDKHARERPEFSPGEKVMLRWENKWELAIVLKKHSTPRSYWIRTKDNKVIRRNKFHLRKTKNQKNLVTLEYYDLGKENEENISSEHPKIHNDPHHQDKSNNINRDCVYKTRSGRNVYRPSKYHNYIMH</sequence>